<dbReference type="EMBL" id="CAJZAF010000003">
    <property type="protein sequence ID" value="CAG9165675.1"/>
    <property type="molecule type" value="Genomic_DNA"/>
</dbReference>
<feature type="domain" description="Integrase catalytic" evidence="2">
    <location>
        <begin position="157"/>
        <end position="280"/>
    </location>
</feature>
<comment type="caution">
    <text evidence="3">The sequence shown here is derived from an EMBL/GenBank/DDBJ whole genome shotgun (WGS) entry which is preliminary data.</text>
</comment>
<dbReference type="Gene3D" id="1.10.443.10">
    <property type="entry name" value="Intergrase catalytic core"/>
    <property type="match status" value="1"/>
</dbReference>
<evidence type="ECO:0000313" key="4">
    <source>
        <dbReference type="Proteomes" id="UP000701702"/>
    </source>
</evidence>
<sequence length="393" mass="43796">MSKGINLRAVLAAYNLPENFKAAFAVLALEHLHLPQSGTRVSGRSLSQLTQRQRAQALLKMFVDLRKGGFALTTPYNLRQKHVQWLVQSWVEGQKLDVGSVELRLTHLRALAAWMGKTAMIGKIEDYVERPADYKRSYIARKDRSWEGNGIDALAKIEEIAGTDRHVAMQLKLEAGFGLRAKESWCLRPVHDVLPSGHLHTVDGTKGGRPRKVPIEFIWQYDLLIEVAELAGQTNPTRGTLIPRHYTLNQWRRHFYAVLKKHGVTKDGCGVTAHGLRHQYFHQMYERMAGQAAAIKGGGKVIDRERHEEAMRKIVAAAGHSRQTKANAYLSTYSVQAAESRPAVTPEMAAQAVRDADGVKAKAAVALGITRQALYRILAKLQTIQTGVINEGH</sequence>
<reference evidence="3 4" key="1">
    <citation type="submission" date="2021-08" db="EMBL/GenBank/DDBJ databases">
        <authorList>
            <person name="Peeters C."/>
        </authorList>
    </citation>
    <scope>NUCLEOTIDE SEQUENCE [LARGE SCALE GENOMIC DNA]</scope>
    <source>
        <strain evidence="3 4">LMG 23994</strain>
    </source>
</reference>
<organism evidence="3 4">
    <name type="scientific">Cupriavidus pinatubonensis</name>
    <dbReference type="NCBI Taxonomy" id="248026"/>
    <lineage>
        <taxon>Bacteria</taxon>
        <taxon>Pseudomonadati</taxon>
        <taxon>Pseudomonadota</taxon>
        <taxon>Betaproteobacteria</taxon>
        <taxon>Burkholderiales</taxon>
        <taxon>Burkholderiaceae</taxon>
        <taxon>Cupriavidus</taxon>
    </lineage>
</organism>
<dbReference type="Gene3D" id="1.10.10.60">
    <property type="entry name" value="Homeodomain-like"/>
    <property type="match status" value="1"/>
</dbReference>
<evidence type="ECO:0000313" key="3">
    <source>
        <dbReference type="EMBL" id="CAG9165675.1"/>
    </source>
</evidence>
<evidence type="ECO:0000259" key="2">
    <source>
        <dbReference type="Pfam" id="PF12835"/>
    </source>
</evidence>
<gene>
    <name evidence="3" type="ORF">LMG23994_00778</name>
</gene>
<dbReference type="Pfam" id="PF12835">
    <property type="entry name" value="Integrase_1"/>
    <property type="match status" value="1"/>
</dbReference>
<dbReference type="RefSeq" id="WP_223999941.1">
    <property type="nucleotide sequence ID" value="NZ_CAJZAF010000003.1"/>
</dbReference>
<dbReference type="InterPro" id="IPR011010">
    <property type="entry name" value="DNA_brk_join_enz"/>
</dbReference>
<proteinExistence type="predicted"/>
<dbReference type="InterPro" id="IPR013762">
    <property type="entry name" value="Integrase-like_cat_sf"/>
</dbReference>
<dbReference type="InterPro" id="IPR024456">
    <property type="entry name" value="Integrase_catalytic_putative"/>
</dbReference>
<evidence type="ECO:0000256" key="1">
    <source>
        <dbReference type="ARBA" id="ARBA00023172"/>
    </source>
</evidence>
<accession>A0ABN7Y158</accession>
<keyword evidence="1" id="KW-0233">DNA recombination</keyword>
<dbReference type="SUPFAM" id="SSF56349">
    <property type="entry name" value="DNA breaking-rejoining enzymes"/>
    <property type="match status" value="1"/>
</dbReference>
<keyword evidence="4" id="KW-1185">Reference proteome</keyword>
<name>A0ABN7Y158_9BURK</name>
<dbReference type="Proteomes" id="UP000701702">
    <property type="component" value="Unassembled WGS sequence"/>
</dbReference>
<protein>
    <recommendedName>
        <fullName evidence="2">Integrase catalytic domain-containing protein</fullName>
    </recommendedName>
</protein>